<dbReference type="InterPro" id="IPR036291">
    <property type="entry name" value="NAD(P)-bd_dom_sf"/>
</dbReference>
<evidence type="ECO:0000256" key="33">
    <source>
        <dbReference type="ARBA" id="ARBA00048650"/>
    </source>
</evidence>
<dbReference type="Gene3D" id="3.10.129.110">
    <property type="entry name" value="Polyketide synthase dehydratase"/>
    <property type="match status" value="1"/>
</dbReference>
<evidence type="ECO:0000256" key="37">
    <source>
        <dbReference type="ARBA" id="ARBA00049019"/>
    </source>
</evidence>
<dbReference type="SMART" id="SM00829">
    <property type="entry name" value="PKS_ER"/>
    <property type="match status" value="1"/>
</dbReference>
<evidence type="ECO:0000259" key="46">
    <source>
        <dbReference type="PROSITE" id="PS52004"/>
    </source>
</evidence>
<proteinExistence type="predicted"/>
<dbReference type="Gene3D" id="3.40.366.10">
    <property type="entry name" value="Malonyl-Coenzyme A Acyl Carrier Protein, domain 2"/>
    <property type="match status" value="1"/>
</dbReference>
<comment type="catalytic activity">
    <reaction evidence="45">
        <text>octanoyl-[ACP] + malonyl-[ACP] + H(+) = 3-oxodecanoyl-[ACP] + holo-[ACP] + CO2</text>
        <dbReference type="Rhea" id="RHEA:41852"/>
        <dbReference type="Rhea" id="RHEA-COMP:9623"/>
        <dbReference type="Rhea" id="RHEA-COMP:9636"/>
        <dbReference type="Rhea" id="RHEA-COMP:9637"/>
        <dbReference type="Rhea" id="RHEA-COMP:9685"/>
        <dbReference type="ChEBI" id="CHEBI:15378"/>
        <dbReference type="ChEBI" id="CHEBI:16526"/>
        <dbReference type="ChEBI" id="CHEBI:64479"/>
        <dbReference type="ChEBI" id="CHEBI:78449"/>
        <dbReference type="ChEBI" id="CHEBI:78463"/>
        <dbReference type="ChEBI" id="CHEBI:78464"/>
    </reaction>
    <physiologicalReaction direction="left-to-right" evidence="45">
        <dbReference type="Rhea" id="RHEA:41853"/>
    </physiologicalReaction>
</comment>
<comment type="catalytic activity">
    <reaction evidence="14">
        <text>(3R)-hydroxybutanoyl-[ACP] = (2E)-butenoyl-[ACP] + H2O</text>
        <dbReference type="Rhea" id="RHEA:41808"/>
        <dbReference type="Rhea" id="RHEA-COMP:9626"/>
        <dbReference type="Rhea" id="RHEA-COMP:9627"/>
        <dbReference type="ChEBI" id="CHEBI:15377"/>
        <dbReference type="ChEBI" id="CHEBI:78451"/>
        <dbReference type="ChEBI" id="CHEBI:78453"/>
    </reaction>
    <physiologicalReaction direction="left-to-right" evidence="14">
        <dbReference type="Rhea" id="RHEA:41809"/>
    </physiologicalReaction>
</comment>
<accession>A0A7F5RM69</accession>
<keyword evidence="5" id="KW-0511">Multifunctional enzyme</keyword>
<dbReference type="InterPro" id="IPR014030">
    <property type="entry name" value="Ketoacyl_synth_N"/>
</dbReference>
<evidence type="ECO:0000256" key="5">
    <source>
        <dbReference type="ARBA" id="ARBA00023268"/>
    </source>
</evidence>
<comment type="catalytic activity">
    <reaction evidence="38">
        <text>decanoyl-[ACP] + malonyl-[ACP] + H(+) = 3-oxododecanoyl-[ACP] + holo-[ACP] + CO2</text>
        <dbReference type="Rhea" id="RHEA:41868"/>
        <dbReference type="Rhea" id="RHEA-COMP:9623"/>
        <dbReference type="Rhea" id="RHEA-COMP:9640"/>
        <dbReference type="Rhea" id="RHEA-COMP:9641"/>
        <dbReference type="Rhea" id="RHEA-COMP:9685"/>
        <dbReference type="ChEBI" id="CHEBI:15378"/>
        <dbReference type="ChEBI" id="CHEBI:16526"/>
        <dbReference type="ChEBI" id="CHEBI:64479"/>
        <dbReference type="ChEBI" id="CHEBI:78449"/>
        <dbReference type="ChEBI" id="CHEBI:78468"/>
        <dbReference type="ChEBI" id="CHEBI:78469"/>
    </reaction>
    <physiologicalReaction direction="left-to-right" evidence="38">
        <dbReference type="Rhea" id="RHEA:41869"/>
    </physiologicalReaction>
</comment>
<dbReference type="Pfam" id="PF00107">
    <property type="entry name" value="ADH_zinc_N"/>
    <property type="match status" value="1"/>
</dbReference>
<dbReference type="PANTHER" id="PTHR43775">
    <property type="entry name" value="FATTY ACID SYNTHASE"/>
    <property type="match status" value="1"/>
</dbReference>
<evidence type="ECO:0000256" key="4">
    <source>
        <dbReference type="ARBA" id="ARBA00022990"/>
    </source>
</evidence>
<evidence type="ECO:0000256" key="9">
    <source>
        <dbReference type="ARBA" id="ARBA00023388"/>
    </source>
</evidence>
<dbReference type="GO" id="GO:0004315">
    <property type="term" value="F:3-oxoacyl-[acyl-carrier-protein] synthase activity"/>
    <property type="evidence" value="ECO:0007669"/>
    <property type="project" value="UniProtKB-EC"/>
</dbReference>
<comment type="catalytic activity">
    <reaction evidence="30">
        <text>(2E)-octenoyl-[ACP] + NADPH + H(+) = octanoyl-[ACP] + NADP(+)</text>
        <dbReference type="Rhea" id="RHEA:41848"/>
        <dbReference type="Rhea" id="RHEA-COMP:9635"/>
        <dbReference type="Rhea" id="RHEA-COMP:9636"/>
        <dbReference type="ChEBI" id="CHEBI:15378"/>
        <dbReference type="ChEBI" id="CHEBI:57783"/>
        <dbReference type="ChEBI" id="CHEBI:58349"/>
        <dbReference type="ChEBI" id="CHEBI:78462"/>
        <dbReference type="ChEBI" id="CHEBI:78463"/>
    </reaction>
    <physiologicalReaction direction="left-to-right" evidence="30">
        <dbReference type="Rhea" id="RHEA:41849"/>
    </physiologicalReaction>
</comment>
<evidence type="ECO:0000256" key="35">
    <source>
        <dbReference type="ARBA" id="ARBA00048704"/>
    </source>
</evidence>
<comment type="catalytic activity">
    <reaction evidence="26">
        <text>acetyl-[ACP] + malonyl-[ACP] + H(+) = 3-oxobutanoyl-[ACP] + holo-[ACP] + CO2</text>
        <dbReference type="Rhea" id="RHEA:41800"/>
        <dbReference type="Rhea" id="RHEA-COMP:9621"/>
        <dbReference type="Rhea" id="RHEA-COMP:9623"/>
        <dbReference type="Rhea" id="RHEA-COMP:9625"/>
        <dbReference type="Rhea" id="RHEA-COMP:9685"/>
        <dbReference type="ChEBI" id="CHEBI:15378"/>
        <dbReference type="ChEBI" id="CHEBI:16526"/>
        <dbReference type="ChEBI" id="CHEBI:64479"/>
        <dbReference type="ChEBI" id="CHEBI:78446"/>
        <dbReference type="ChEBI" id="CHEBI:78449"/>
        <dbReference type="ChEBI" id="CHEBI:78450"/>
    </reaction>
    <physiologicalReaction direction="left-to-right" evidence="26">
        <dbReference type="Rhea" id="RHEA:41801"/>
    </physiologicalReaction>
</comment>
<evidence type="ECO:0000256" key="21">
    <source>
        <dbReference type="ARBA" id="ARBA00047500"/>
    </source>
</evidence>
<evidence type="ECO:0000256" key="38">
    <source>
        <dbReference type="ARBA" id="ARBA00049109"/>
    </source>
</evidence>
<evidence type="ECO:0000256" key="26">
    <source>
        <dbReference type="ARBA" id="ARBA00047961"/>
    </source>
</evidence>
<evidence type="ECO:0000256" key="32">
    <source>
        <dbReference type="ARBA" id="ARBA00048571"/>
    </source>
</evidence>
<evidence type="ECO:0000256" key="19">
    <source>
        <dbReference type="ARBA" id="ARBA00047440"/>
    </source>
</evidence>
<comment type="catalytic activity">
    <reaction evidence="44">
        <text>(2E)-decenoyl-[ACP] + NADPH + H(+) = decanoyl-[ACP] + NADP(+)</text>
        <dbReference type="Rhea" id="RHEA:41864"/>
        <dbReference type="Rhea" id="RHEA-COMP:9639"/>
        <dbReference type="Rhea" id="RHEA-COMP:9640"/>
        <dbReference type="ChEBI" id="CHEBI:15378"/>
        <dbReference type="ChEBI" id="CHEBI:57783"/>
        <dbReference type="ChEBI" id="CHEBI:58349"/>
        <dbReference type="ChEBI" id="CHEBI:78467"/>
        <dbReference type="ChEBI" id="CHEBI:78468"/>
    </reaction>
    <physiologicalReaction direction="left-to-right" evidence="44">
        <dbReference type="Rhea" id="RHEA:41865"/>
    </physiologicalReaction>
</comment>
<comment type="catalytic activity">
    <reaction evidence="39">
        <text>(2E)-tetradecenoyl-[ACP] + NADPH + H(+) = tetradecanoyl-[ACP] + NADP(+)</text>
        <dbReference type="Rhea" id="RHEA:41896"/>
        <dbReference type="Rhea" id="RHEA-COMP:9647"/>
        <dbReference type="Rhea" id="RHEA-COMP:9648"/>
        <dbReference type="ChEBI" id="CHEBI:15378"/>
        <dbReference type="ChEBI" id="CHEBI:57783"/>
        <dbReference type="ChEBI" id="CHEBI:58349"/>
        <dbReference type="ChEBI" id="CHEBI:78475"/>
        <dbReference type="ChEBI" id="CHEBI:78477"/>
    </reaction>
    <physiologicalReaction direction="left-to-right" evidence="39">
        <dbReference type="Rhea" id="RHEA:41897"/>
    </physiologicalReaction>
</comment>
<comment type="catalytic activity">
    <reaction evidence="43">
        <text>butanoyl-[ACP] + malonyl-[ACP] + H(+) = 3-oxohexanoyl-[ACP] + holo-[ACP] + CO2</text>
        <dbReference type="Rhea" id="RHEA:41820"/>
        <dbReference type="Rhea" id="RHEA-COMP:9623"/>
        <dbReference type="Rhea" id="RHEA-COMP:9628"/>
        <dbReference type="Rhea" id="RHEA-COMP:9629"/>
        <dbReference type="Rhea" id="RHEA-COMP:9685"/>
        <dbReference type="ChEBI" id="CHEBI:15378"/>
        <dbReference type="ChEBI" id="CHEBI:16526"/>
        <dbReference type="ChEBI" id="CHEBI:64479"/>
        <dbReference type="ChEBI" id="CHEBI:78449"/>
        <dbReference type="ChEBI" id="CHEBI:78454"/>
        <dbReference type="ChEBI" id="CHEBI:78456"/>
    </reaction>
    <physiologicalReaction direction="left-to-right" evidence="43">
        <dbReference type="Rhea" id="RHEA:41821"/>
    </physiologicalReaction>
</comment>
<dbReference type="SMART" id="SM00825">
    <property type="entry name" value="PKS_KS"/>
    <property type="match status" value="1"/>
</dbReference>
<evidence type="ECO:0000256" key="6">
    <source>
        <dbReference type="ARBA" id="ARBA00023332"/>
    </source>
</evidence>
<evidence type="ECO:0000256" key="18">
    <source>
        <dbReference type="ARBA" id="ARBA00047400"/>
    </source>
</evidence>
<evidence type="ECO:0000256" key="10">
    <source>
        <dbReference type="ARBA" id="ARBA00023394"/>
    </source>
</evidence>
<dbReference type="InterPro" id="IPR016035">
    <property type="entry name" value="Acyl_Trfase/lysoPLipase"/>
</dbReference>
<evidence type="ECO:0000256" key="36">
    <source>
        <dbReference type="ARBA" id="ARBA00048935"/>
    </source>
</evidence>
<evidence type="ECO:0000256" key="44">
    <source>
        <dbReference type="ARBA" id="ARBA00049521"/>
    </source>
</evidence>
<comment type="catalytic activity">
    <reaction evidence="40">
        <text>3-oxododecanoyl-[ACP] + NADPH + H(+) = (3R)-hydroxydodecanoyl-[ACP] + NADP(+)</text>
        <dbReference type="Rhea" id="RHEA:41872"/>
        <dbReference type="Rhea" id="RHEA-COMP:9641"/>
        <dbReference type="Rhea" id="RHEA-COMP:9642"/>
        <dbReference type="ChEBI" id="CHEBI:15378"/>
        <dbReference type="ChEBI" id="CHEBI:57783"/>
        <dbReference type="ChEBI" id="CHEBI:58349"/>
        <dbReference type="ChEBI" id="CHEBI:78469"/>
        <dbReference type="ChEBI" id="CHEBI:78470"/>
    </reaction>
    <physiologicalReaction direction="left-to-right" evidence="40">
        <dbReference type="Rhea" id="RHEA:41873"/>
    </physiologicalReaction>
</comment>
<dbReference type="Gene3D" id="3.40.50.1820">
    <property type="entry name" value="alpha/beta hydrolase"/>
    <property type="match status" value="1"/>
</dbReference>
<evidence type="ECO:0000256" key="40">
    <source>
        <dbReference type="ARBA" id="ARBA00049263"/>
    </source>
</evidence>
<dbReference type="Pfam" id="PF02801">
    <property type="entry name" value="Ketoacyl-synt_C"/>
    <property type="match status" value="1"/>
</dbReference>
<dbReference type="SUPFAM" id="SSF55048">
    <property type="entry name" value="Probable ACP-binding domain of malonyl-CoA ACP transacylase"/>
    <property type="match status" value="1"/>
</dbReference>
<comment type="function">
    <text evidence="15">Fatty acid synthetase is a multifunctional enzyme that catalyzes the de novo biosynthesis of long-chain saturated fatty acids starting from acetyl-CoA and malonyl-CoA in the presence of NADPH. This multifunctional protein contains 7 catalytic activities and a site for the binding of the prosthetic group 4'-phosphopantetheine of the acyl carrier protein ([ACP]) domain.</text>
</comment>
<dbReference type="InParanoid" id="A0A7F5RM69"/>
<organism evidence="47 48">
    <name type="scientific">Agrilus planipennis</name>
    <name type="common">Emerald ash borer</name>
    <name type="synonym">Agrilus marcopoli</name>
    <dbReference type="NCBI Taxonomy" id="224129"/>
    <lineage>
        <taxon>Eukaryota</taxon>
        <taxon>Metazoa</taxon>
        <taxon>Ecdysozoa</taxon>
        <taxon>Arthropoda</taxon>
        <taxon>Hexapoda</taxon>
        <taxon>Insecta</taxon>
        <taxon>Pterygota</taxon>
        <taxon>Neoptera</taxon>
        <taxon>Endopterygota</taxon>
        <taxon>Coleoptera</taxon>
        <taxon>Polyphaga</taxon>
        <taxon>Elateriformia</taxon>
        <taxon>Buprestoidea</taxon>
        <taxon>Buprestidae</taxon>
        <taxon>Agrilinae</taxon>
        <taxon>Agrilus</taxon>
    </lineage>
</organism>
<sequence length="2143" mass="240115">MKNGEEIVISGIGGFFPKCINVEIFQKLLLENADFLDSRWKEGENNVTNIIGKIPNIQLFDTAYFGIHRQQCIHMDPMQRLVLERTFEALIDAGVNPIDIRGKKVGVFIGSSVGENDNILFETVASGFGITGHSRSMMPNRISYWLNLKGPSYVCDSNWLNGLEVIRMAYESIREGHCDSAIVGTTNLTVNSEMSWAYNDIKLLSPDGITRSFDADANGYGRSDGIVVLYLQRATKAKRIYGTIVNAQTCFNGNREGPLIAVDQPHMVKFMKDFYAETDVDPTEVNYIEAYGCGIRHVDEVELNAIEEVYCEKRSGPLLLGSIKSNIGHAEASASLMAVVKALISMNSGIIPANKHYKNPNPNIKGLINGTLKVVNENTQWRGDYAAVNAIGLASSYGHLLLKANKNTKKEGPLDDLPRLFIASTRTEEAIQKILSTVQDHKNEVEYANLIQEIFATPIPGHLYRGYVLTANEVKQEFEHYPGKKRPVWFVYSGMGSQWPTMASDLMRIPVFAESIQRSHAILQKKNVDLLNIVTTDDPKIFDNILHSFIGIAAVQIALTDVLHTVGVVPDGIIGHSVGELGCAYADGCLTAEQMILAAYARGKASLEAELIPGMMAAVGIGYQEIKDQCPPTVEVACHNGPESCTISGPTKDMEDFVAQLKERGVFARLVNVANIAYHSRYIKPAAPFLLKYLKEIIPIASPRSSKWISTSIPEDRWDSDLAKTSSAEYHTNNLLSSVLFEEASKHFPKDAIVIEIAPHGLLQSILKRSLPPECTNIALTQRGHRSNMEFLLSALGRMFISGVDNMRVSALYPKVEYPIGRGTPSLTPIVHWEHSEEWRVGSNDKLNYLASVKDIQVSLNTEDFKEYAGNKLDTKVVLPPSLYLMIVYKMLTNYYHRCEDFVFENIHFKKVLSIPAIGHVPLSAMVQKGSGEFEVISEDEIIISGVIKTPETGSNVLLELPSLEIGEEAYQLSSKDFYQEYYHRGCQYSGVYKSIKSLTITKEGSVADVKWCDNWAIFFDLMLQQFFFHAGERKQDIMVPSHIQRLAVSIPQMPSSEDTKINFNSSTGLIYSDGIQISGVRGASLPKLRKAVLYNCVEFVPFFNKVYKSWESVFNFTIQVISLTPGYEEIKSLSVVEVTATDGSIIDRVKSTMTKYRDINATYSIVRSLKSIVASQSDPLFVVFDEDFDSDVAAYLADSHALILTRSNERIASYSHIIEVSRLECNNRNYSLIKKVAKTTAVVVNVYGATLTSKDLAKNNIKWVMQFRSTLENLQPKQRLYLVSNVSPYEGVNNFVRNVQKQLRNSELLRFIFLLDKEKVTFDDSKSIFKSILKHDLVLTVISDGQIGSYLSIPTELREEAKQIFHASGNVISNKHIRYIGLNLKDESVNPDKEPELGPIDYSAVNNSNQPIMGLACFDRSSYQIIPDSVLCWNVPDGWNLDDAAAVPYSYAMAYHCLINKARVTTGGNVLIHSACTGVGFACVCIALSIGCNVFVTVTTDQQKAYILQKFDRLIDRNVYSNVTADFEPLFLLATQGKGAQVVINNLSGRFFEASLRCLGMYGRFIQLGQYDMEQNGTMGLGVFFKHVSFYHVSLESIFQCSIEEKRSVANLVQKGIDNLVVRHLFKAVYDKFDIEKLLSDLNDKGNITRKVIQVTHNLPLGQLNTVNKTKFHCDYRSSYLIVGGNEESWIDMAEWLVLRGAKKIIAASESKPQQSNLTRRLTLLKSFYNADIIHAPFEAHTRDSAMELISEVFMLGPINAVFLLPSNYEKLRNSDIKSVQYIDAELKTKAPKALFVNFMKEFTGICQNRSEAGFPTCTVEWQNGIQFSDILDDLDDILSYRLNHIYVTNNEINELFGESNQMLYNRLNSMLPTTIEELRLQVLRASLEPTFFQLSSMSPLKTRELPPVFILPGLLPKKYVENLAGNLLSPVYCADFSINDLKINDICLCLVDKMENILPNGPFNIVAVSWGGAIATEMAIMLEKRGHATQLYYLDGAPETMQSTLRLLGSGVKKEIALVMRFLKINPEILNKLELLSNWDTRLQLVLDSVQYVKEDKTFLTKILTVLKNRIDELLDYKFNHDKMITGRIFLLRPTGSNKYDNCGLSKICDQAISISIVKGNHTSILQSQETADIINERVKC</sequence>
<dbReference type="KEGG" id="apln:112903898"/>
<evidence type="ECO:0000256" key="34">
    <source>
        <dbReference type="ARBA" id="ARBA00048691"/>
    </source>
</evidence>
<evidence type="ECO:0000256" key="24">
    <source>
        <dbReference type="ARBA" id="ARBA00047897"/>
    </source>
</evidence>
<dbReference type="Pfam" id="PF00975">
    <property type="entry name" value="Thioesterase"/>
    <property type="match status" value="1"/>
</dbReference>
<comment type="catalytic activity">
    <reaction evidence="8">
        <text>(3R)-hydroxyhexanoyl-[ACP] = (2E)-hexenoyl-[ACP] + H2O</text>
        <dbReference type="Rhea" id="RHEA:41828"/>
        <dbReference type="Rhea" id="RHEA-COMP:9630"/>
        <dbReference type="Rhea" id="RHEA-COMP:9631"/>
        <dbReference type="ChEBI" id="CHEBI:15377"/>
        <dbReference type="ChEBI" id="CHEBI:78457"/>
        <dbReference type="ChEBI" id="CHEBI:78458"/>
    </reaction>
    <physiologicalReaction direction="left-to-right" evidence="8">
        <dbReference type="Rhea" id="RHEA:41829"/>
    </physiologicalReaction>
</comment>
<dbReference type="PROSITE" id="PS52004">
    <property type="entry name" value="KS3_2"/>
    <property type="match status" value="1"/>
</dbReference>
<dbReference type="SMART" id="SM00827">
    <property type="entry name" value="PKS_AT"/>
    <property type="match status" value="1"/>
</dbReference>
<dbReference type="GO" id="GO:0006633">
    <property type="term" value="P:fatty acid biosynthetic process"/>
    <property type="evidence" value="ECO:0007669"/>
    <property type="project" value="UniProtKB-UniPathway"/>
</dbReference>
<dbReference type="InterPro" id="IPR016036">
    <property type="entry name" value="Malonyl_transacylase_ACP-bd"/>
</dbReference>
<evidence type="ECO:0000256" key="17">
    <source>
        <dbReference type="ARBA" id="ARBA00047394"/>
    </source>
</evidence>
<comment type="catalytic activity">
    <reaction evidence="35">
        <text>hexadecanoyl-[ACP] + H2O = hexadecanoate + holo-[ACP] + H(+)</text>
        <dbReference type="Rhea" id="RHEA:41932"/>
        <dbReference type="Rhea" id="RHEA-COMP:9652"/>
        <dbReference type="Rhea" id="RHEA-COMP:9685"/>
        <dbReference type="ChEBI" id="CHEBI:7896"/>
        <dbReference type="ChEBI" id="CHEBI:15377"/>
        <dbReference type="ChEBI" id="CHEBI:15378"/>
        <dbReference type="ChEBI" id="CHEBI:64479"/>
        <dbReference type="ChEBI" id="CHEBI:78483"/>
        <dbReference type="EC" id="3.1.2.14"/>
    </reaction>
    <physiologicalReaction direction="left-to-right" evidence="35">
        <dbReference type="Rhea" id="RHEA:41933"/>
    </physiologicalReaction>
</comment>
<dbReference type="InterPro" id="IPR014043">
    <property type="entry name" value="Acyl_transferase_dom"/>
</dbReference>
<dbReference type="GO" id="GO:0004313">
    <property type="term" value="F:[acyl-carrier-protein] S-acetyltransferase activity"/>
    <property type="evidence" value="ECO:0007669"/>
    <property type="project" value="UniProtKB-EC"/>
</dbReference>
<comment type="catalytic activity">
    <reaction evidence="22">
        <text>dodecanoyl-[ACP] + malonyl-[ACP] + H(+) = 3-oxotetradecanoyl-[ACP] + holo-[ACP] + CO2</text>
        <dbReference type="Rhea" id="RHEA:41884"/>
        <dbReference type="Rhea" id="RHEA-COMP:9623"/>
        <dbReference type="Rhea" id="RHEA-COMP:9644"/>
        <dbReference type="Rhea" id="RHEA-COMP:9645"/>
        <dbReference type="Rhea" id="RHEA-COMP:9685"/>
        <dbReference type="ChEBI" id="CHEBI:15378"/>
        <dbReference type="ChEBI" id="CHEBI:16526"/>
        <dbReference type="ChEBI" id="CHEBI:64479"/>
        <dbReference type="ChEBI" id="CHEBI:65264"/>
        <dbReference type="ChEBI" id="CHEBI:78449"/>
        <dbReference type="ChEBI" id="CHEBI:78473"/>
    </reaction>
    <physiologicalReaction direction="left-to-right" evidence="22">
        <dbReference type="Rhea" id="RHEA:41885"/>
    </physiologicalReaction>
</comment>
<evidence type="ECO:0000256" key="3">
    <source>
        <dbReference type="ARBA" id="ARBA00022898"/>
    </source>
</evidence>
<dbReference type="SUPFAM" id="SSF53474">
    <property type="entry name" value="alpha/beta-Hydrolases"/>
    <property type="match status" value="1"/>
</dbReference>
<name>A0A7F5RM69_AGRPL</name>
<dbReference type="CDD" id="cd00833">
    <property type="entry name" value="PKS"/>
    <property type="match status" value="1"/>
</dbReference>
<dbReference type="Pfam" id="PF16197">
    <property type="entry name" value="KAsynt_C_assoc"/>
    <property type="match status" value="1"/>
</dbReference>
<dbReference type="OrthoDB" id="329835at2759"/>
<evidence type="ECO:0000256" key="23">
    <source>
        <dbReference type="ARBA" id="ARBA00047810"/>
    </source>
</evidence>
<dbReference type="UniPathway" id="UPA00094"/>
<evidence type="ECO:0000256" key="39">
    <source>
        <dbReference type="ARBA" id="ARBA00049171"/>
    </source>
</evidence>
<comment type="catalytic activity">
    <reaction evidence="13">
        <text>(3R)-hydroxyhexadecanoyl-[ACP] = (2E)-hexadecenoyl-[ACP] + H2O</text>
        <dbReference type="Rhea" id="RHEA:41908"/>
        <dbReference type="Rhea" id="RHEA-COMP:9650"/>
        <dbReference type="Rhea" id="RHEA-COMP:9651"/>
        <dbReference type="ChEBI" id="CHEBI:15377"/>
        <dbReference type="ChEBI" id="CHEBI:78480"/>
        <dbReference type="ChEBI" id="CHEBI:78481"/>
    </reaction>
    <physiologicalReaction direction="left-to-right" evidence="13">
        <dbReference type="Rhea" id="RHEA:41909"/>
    </physiologicalReaction>
</comment>
<reference evidence="48" key="1">
    <citation type="submission" date="2025-08" db="UniProtKB">
        <authorList>
            <consortium name="RefSeq"/>
        </authorList>
    </citation>
    <scope>IDENTIFICATION</scope>
    <source>
        <tissue evidence="48">Entire body</tissue>
    </source>
</reference>
<evidence type="ECO:0000256" key="1">
    <source>
        <dbReference type="ARBA" id="ARBA00005189"/>
    </source>
</evidence>
<dbReference type="Proteomes" id="UP000192223">
    <property type="component" value="Unplaced"/>
</dbReference>
<dbReference type="Gene3D" id="3.30.70.3290">
    <property type="match status" value="1"/>
</dbReference>
<comment type="catalytic activity">
    <reaction evidence="19">
        <text>3-oxodecanoyl-[ACP] + NADPH + H(+) = (3R)-hydroxydecanoyl-[ACP] + NADP(+)</text>
        <dbReference type="Rhea" id="RHEA:41856"/>
        <dbReference type="Rhea" id="RHEA-COMP:9637"/>
        <dbReference type="Rhea" id="RHEA-COMP:9638"/>
        <dbReference type="ChEBI" id="CHEBI:15378"/>
        <dbReference type="ChEBI" id="CHEBI:57783"/>
        <dbReference type="ChEBI" id="CHEBI:58349"/>
        <dbReference type="ChEBI" id="CHEBI:78464"/>
        <dbReference type="ChEBI" id="CHEBI:78466"/>
    </reaction>
    <physiologicalReaction direction="left-to-right" evidence="19">
        <dbReference type="Rhea" id="RHEA:41857"/>
    </physiologicalReaction>
</comment>
<evidence type="ECO:0000256" key="7">
    <source>
        <dbReference type="ARBA" id="ARBA00023351"/>
    </source>
</evidence>
<dbReference type="SUPFAM" id="SSF52151">
    <property type="entry name" value="FabD/lysophospholipase-like"/>
    <property type="match status" value="1"/>
</dbReference>
<comment type="catalytic activity">
    <reaction evidence="18">
        <text>a (3R)-hydroxyacyl-[ACP] + NADP(+) = a 3-oxoacyl-[ACP] + NADPH + H(+)</text>
        <dbReference type="Rhea" id="RHEA:17397"/>
        <dbReference type="Rhea" id="RHEA-COMP:9916"/>
        <dbReference type="Rhea" id="RHEA-COMP:9945"/>
        <dbReference type="ChEBI" id="CHEBI:15378"/>
        <dbReference type="ChEBI" id="CHEBI:57783"/>
        <dbReference type="ChEBI" id="CHEBI:58349"/>
        <dbReference type="ChEBI" id="CHEBI:78776"/>
        <dbReference type="ChEBI" id="CHEBI:78827"/>
        <dbReference type="EC" id="1.1.1.100"/>
    </reaction>
    <physiologicalReaction direction="right-to-left" evidence="18">
        <dbReference type="Rhea" id="RHEA:17399"/>
    </physiologicalReaction>
</comment>
<dbReference type="GO" id="GO:0004316">
    <property type="term" value="F:3-oxoacyl-[acyl-carrier-protein] reductase (NADPH) activity"/>
    <property type="evidence" value="ECO:0007669"/>
    <property type="project" value="UniProtKB-EC"/>
</dbReference>
<evidence type="ECO:0000313" key="48">
    <source>
        <dbReference type="RefSeq" id="XP_025837123.1"/>
    </source>
</evidence>
<feature type="domain" description="Ketosynthase family 3 (KS3)" evidence="46">
    <location>
        <begin position="4"/>
        <end position="404"/>
    </location>
</feature>
<dbReference type="InterPro" id="IPR014031">
    <property type="entry name" value="Ketoacyl_synth_C"/>
</dbReference>
<comment type="catalytic activity">
    <reaction evidence="9">
        <text>(3R)-hydroxydecanoyl-[ACP] = (2E)-decenoyl-[ACP] + H2O</text>
        <dbReference type="Rhea" id="RHEA:41860"/>
        <dbReference type="Rhea" id="RHEA-COMP:9638"/>
        <dbReference type="Rhea" id="RHEA-COMP:9639"/>
        <dbReference type="ChEBI" id="CHEBI:15377"/>
        <dbReference type="ChEBI" id="CHEBI:78466"/>
        <dbReference type="ChEBI" id="CHEBI:78467"/>
    </reaction>
    <physiologicalReaction direction="left-to-right" evidence="9">
        <dbReference type="Rhea" id="RHEA:41861"/>
    </physiologicalReaction>
</comment>
<keyword evidence="3" id="KW-0663">Pyridoxal phosphate</keyword>
<dbReference type="Gene3D" id="3.90.180.10">
    <property type="entry name" value="Medium-chain alcohol dehydrogenases, catalytic domain"/>
    <property type="match status" value="1"/>
</dbReference>
<dbReference type="InterPro" id="IPR020841">
    <property type="entry name" value="PKS_Beta-ketoAc_synthase_dom"/>
</dbReference>
<dbReference type="Pfam" id="PF00109">
    <property type="entry name" value="ketoacyl-synt"/>
    <property type="match status" value="1"/>
</dbReference>
<evidence type="ECO:0000256" key="42">
    <source>
        <dbReference type="ARBA" id="ARBA00049422"/>
    </source>
</evidence>
<comment type="catalytic activity">
    <reaction evidence="7">
        <text>(3R)-hydroxydodecanoyl-[ACP] = (2E)-dodecenoyl-[ACP] + H2O</text>
        <dbReference type="Rhea" id="RHEA:41876"/>
        <dbReference type="Rhea" id="RHEA-COMP:9642"/>
        <dbReference type="Rhea" id="RHEA-COMP:9643"/>
        <dbReference type="ChEBI" id="CHEBI:15377"/>
        <dbReference type="ChEBI" id="CHEBI:78470"/>
        <dbReference type="ChEBI" id="CHEBI:78472"/>
    </reaction>
    <physiologicalReaction direction="left-to-right" evidence="7">
        <dbReference type="Rhea" id="RHEA:41877"/>
    </physiologicalReaction>
</comment>
<comment type="catalytic activity">
    <reaction evidence="31">
        <text>a fatty acyl-[ACP] + malonyl-[ACP] + H(+) = a 3-oxoacyl-[ACP] + holo-[ACP] + CO2</text>
        <dbReference type="Rhea" id="RHEA:22836"/>
        <dbReference type="Rhea" id="RHEA-COMP:9623"/>
        <dbReference type="Rhea" id="RHEA-COMP:9685"/>
        <dbReference type="Rhea" id="RHEA-COMP:9916"/>
        <dbReference type="Rhea" id="RHEA-COMP:14125"/>
        <dbReference type="ChEBI" id="CHEBI:15378"/>
        <dbReference type="ChEBI" id="CHEBI:16526"/>
        <dbReference type="ChEBI" id="CHEBI:64479"/>
        <dbReference type="ChEBI" id="CHEBI:78449"/>
        <dbReference type="ChEBI" id="CHEBI:78776"/>
        <dbReference type="ChEBI" id="CHEBI:138651"/>
        <dbReference type="EC" id="2.3.1.41"/>
    </reaction>
    <physiologicalReaction direction="left-to-right" evidence="31">
        <dbReference type="Rhea" id="RHEA:22837"/>
    </physiologicalReaction>
</comment>
<evidence type="ECO:0000313" key="47">
    <source>
        <dbReference type="Proteomes" id="UP000192223"/>
    </source>
</evidence>
<dbReference type="Pfam" id="PF21149">
    <property type="entry name" value="FAS_pseudo-KR"/>
    <property type="match status" value="1"/>
</dbReference>
<dbReference type="InterPro" id="IPR016039">
    <property type="entry name" value="Thiolase-like"/>
</dbReference>
<keyword evidence="4" id="KW-0007">Acetylation</keyword>
<dbReference type="Pfam" id="PF00698">
    <property type="entry name" value="Acyl_transf_1"/>
    <property type="match status" value="1"/>
</dbReference>
<evidence type="ECO:0000256" key="16">
    <source>
        <dbReference type="ARBA" id="ARBA00047300"/>
    </source>
</evidence>
<evidence type="ECO:0000256" key="20">
    <source>
        <dbReference type="ARBA" id="ARBA00047451"/>
    </source>
</evidence>
<keyword evidence="2" id="KW-0702">S-nitrosylation</keyword>
<dbReference type="InterPro" id="IPR013149">
    <property type="entry name" value="ADH-like_C"/>
</dbReference>
<dbReference type="GO" id="GO:0019171">
    <property type="term" value="F:(3R)-hydroxyacyl-[acyl-carrier-protein] dehydratase activity"/>
    <property type="evidence" value="ECO:0007669"/>
    <property type="project" value="UniProtKB-EC"/>
</dbReference>
<comment type="catalytic activity">
    <reaction evidence="33">
        <text>a 2,3-saturated acyl-[ACP] + NADP(+) = a (2E)-enoyl-[ACP] + NADPH + H(+)</text>
        <dbReference type="Rhea" id="RHEA:22564"/>
        <dbReference type="Rhea" id="RHEA-COMP:9925"/>
        <dbReference type="Rhea" id="RHEA-COMP:9926"/>
        <dbReference type="ChEBI" id="CHEBI:15378"/>
        <dbReference type="ChEBI" id="CHEBI:57783"/>
        <dbReference type="ChEBI" id="CHEBI:58349"/>
        <dbReference type="ChEBI" id="CHEBI:78784"/>
        <dbReference type="ChEBI" id="CHEBI:78785"/>
        <dbReference type="EC" id="1.3.1.39"/>
    </reaction>
    <physiologicalReaction direction="right-to-left" evidence="33">
        <dbReference type="Rhea" id="RHEA:22566"/>
    </physiologicalReaction>
</comment>
<comment type="catalytic activity">
    <reaction evidence="41">
        <text>3-oxohexadecanoyl-[ACP] + NADPH + H(+) = (3R)-hydroxyhexadecanoyl-[ACP] + NADP(+)</text>
        <dbReference type="Rhea" id="RHEA:41904"/>
        <dbReference type="Rhea" id="RHEA-COMP:9649"/>
        <dbReference type="Rhea" id="RHEA-COMP:9650"/>
        <dbReference type="ChEBI" id="CHEBI:15378"/>
        <dbReference type="ChEBI" id="CHEBI:57783"/>
        <dbReference type="ChEBI" id="CHEBI:58349"/>
        <dbReference type="ChEBI" id="CHEBI:78478"/>
        <dbReference type="ChEBI" id="CHEBI:78480"/>
    </reaction>
    <physiologicalReaction direction="left-to-right" evidence="41">
        <dbReference type="Rhea" id="RHEA:41905"/>
    </physiologicalReaction>
</comment>
<comment type="pathway">
    <text evidence="1">Lipid metabolism.</text>
</comment>
<evidence type="ECO:0000256" key="30">
    <source>
        <dbReference type="ARBA" id="ARBA00048420"/>
    </source>
</evidence>
<evidence type="ECO:0000256" key="43">
    <source>
        <dbReference type="ARBA" id="ARBA00049449"/>
    </source>
</evidence>
<comment type="catalytic activity">
    <reaction evidence="32">
        <text>3-oxohexanoyl-[ACP] + NADPH + H(+) = (3R)-hydroxyhexanoyl-[ACP] + NADP(+)</text>
        <dbReference type="Rhea" id="RHEA:41824"/>
        <dbReference type="Rhea" id="RHEA-COMP:9629"/>
        <dbReference type="Rhea" id="RHEA-COMP:9630"/>
        <dbReference type="ChEBI" id="CHEBI:15378"/>
        <dbReference type="ChEBI" id="CHEBI:57783"/>
        <dbReference type="ChEBI" id="CHEBI:58349"/>
        <dbReference type="ChEBI" id="CHEBI:78456"/>
        <dbReference type="ChEBI" id="CHEBI:78457"/>
    </reaction>
    <physiologicalReaction direction="left-to-right" evidence="32">
        <dbReference type="Rhea" id="RHEA:41825"/>
    </physiologicalReaction>
</comment>
<comment type="catalytic activity">
    <reaction evidence="10">
        <text>a (3R)-hydroxyacyl-[ACP] = a (2E)-enoyl-[ACP] + H2O</text>
        <dbReference type="Rhea" id="RHEA:13097"/>
        <dbReference type="Rhea" id="RHEA-COMP:9925"/>
        <dbReference type="Rhea" id="RHEA-COMP:9945"/>
        <dbReference type="ChEBI" id="CHEBI:15377"/>
        <dbReference type="ChEBI" id="CHEBI:78784"/>
        <dbReference type="ChEBI" id="CHEBI:78827"/>
        <dbReference type="EC" id="4.2.1.59"/>
    </reaction>
    <physiologicalReaction direction="left-to-right" evidence="10">
        <dbReference type="Rhea" id="RHEA:13098"/>
    </physiologicalReaction>
</comment>
<keyword evidence="47" id="KW-1185">Reference proteome</keyword>
<comment type="catalytic activity">
    <reaction evidence="16">
        <text>3-oxooctadecanoyl-[ACP] + NADPH + H(+) = (3R)-hydroxyoctadecanoyl-[ACP] + NADP(+)</text>
        <dbReference type="Rhea" id="RHEA:41920"/>
        <dbReference type="Rhea" id="RHEA-COMP:9653"/>
        <dbReference type="Rhea" id="RHEA-COMP:9654"/>
        <dbReference type="ChEBI" id="CHEBI:15378"/>
        <dbReference type="ChEBI" id="CHEBI:57783"/>
        <dbReference type="ChEBI" id="CHEBI:58349"/>
        <dbReference type="ChEBI" id="CHEBI:78487"/>
        <dbReference type="ChEBI" id="CHEBI:78488"/>
    </reaction>
    <physiologicalReaction direction="left-to-right" evidence="16">
        <dbReference type="Rhea" id="RHEA:41921"/>
    </physiologicalReaction>
</comment>
<evidence type="ECO:0000256" key="28">
    <source>
        <dbReference type="ARBA" id="ARBA00048281"/>
    </source>
</evidence>
<comment type="catalytic activity">
    <reaction evidence="25">
        <text>3-oxobutanoyl-[ACP] + NADPH + H(+) = (3R)-hydroxybutanoyl-[ACP] + NADP(+)</text>
        <dbReference type="Rhea" id="RHEA:41804"/>
        <dbReference type="Rhea" id="RHEA-COMP:9625"/>
        <dbReference type="Rhea" id="RHEA-COMP:9626"/>
        <dbReference type="ChEBI" id="CHEBI:15378"/>
        <dbReference type="ChEBI" id="CHEBI:57783"/>
        <dbReference type="ChEBI" id="CHEBI:58349"/>
        <dbReference type="ChEBI" id="CHEBI:78450"/>
        <dbReference type="ChEBI" id="CHEBI:78451"/>
    </reaction>
    <physiologicalReaction direction="left-to-right" evidence="25">
        <dbReference type="Rhea" id="RHEA:41805"/>
    </physiologicalReaction>
</comment>
<gene>
    <name evidence="48" type="primary">LOC112903898</name>
</gene>
<evidence type="ECO:0000256" key="45">
    <source>
        <dbReference type="ARBA" id="ARBA00049533"/>
    </source>
</evidence>
<dbReference type="Gene3D" id="3.40.47.10">
    <property type="match status" value="1"/>
</dbReference>
<dbReference type="PANTHER" id="PTHR43775:SF23">
    <property type="entry name" value="FATTY ACID SYNTHASE 3"/>
    <property type="match status" value="1"/>
</dbReference>
<dbReference type="InterPro" id="IPR050091">
    <property type="entry name" value="PKS_NRPS_Biosynth_Enz"/>
</dbReference>
<dbReference type="InterPro" id="IPR001031">
    <property type="entry name" value="Thioesterase"/>
</dbReference>
<comment type="catalytic activity">
    <reaction evidence="21">
        <text>(2E)-butenoyl-[ACP] + NADPH + H(+) = butanoyl-[ACP] + NADP(+)</text>
        <dbReference type="Rhea" id="RHEA:41812"/>
        <dbReference type="Rhea" id="RHEA-COMP:9627"/>
        <dbReference type="Rhea" id="RHEA-COMP:9628"/>
        <dbReference type="ChEBI" id="CHEBI:15378"/>
        <dbReference type="ChEBI" id="CHEBI:57783"/>
        <dbReference type="ChEBI" id="CHEBI:58349"/>
        <dbReference type="ChEBI" id="CHEBI:78453"/>
        <dbReference type="ChEBI" id="CHEBI:78454"/>
    </reaction>
    <physiologicalReaction direction="left-to-right" evidence="21">
        <dbReference type="Rhea" id="RHEA:41813"/>
    </physiologicalReaction>
</comment>
<evidence type="ECO:0000256" key="12">
    <source>
        <dbReference type="ARBA" id="ARBA00023399"/>
    </source>
</evidence>
<evidence type="ECO:0000256" key="11">
    <source>
        <dbReference type="ARBA" id="ARBA00023398"/>
    </source>
</evidence>
<evidence type="ECO:0000256" key="31">
    <source>
        <dbReference type="ARBA" id="ARBA00048506"/>
    </source>
</evidence>
<evidence type="ECO:0000256" key="41">
    <source>
        <dbReference type="ARBA" id="ARBA00049414"/>
    </source>
</evidence>
<comment type="catalytic activity">
    <reaction evidence="6">
        <text>(3R)-hydroxyoctanoyl-[ACP] = (2E)-octenoyl-[ACP] + H2O</text>
        <dbReference type="Rhea" id="RHEA:41844"/>
        <dbReference type="Rhea" id="RHEA-COMP:9634"/>
        <dbReference type="Rhea" id="RHEA-COMP:9635"/>
        <dbReference type="ChEBI" id="CHEBI:15377"/>
        <dbReference type="ChEBI" id="CHEBI:78461"/>
        <dbReference type="ChEBI" id="CHEBI:78462"/>
    </reaction>
    <physiologicalReaction direction="left-to-right" evidence="6">
        <dbReference type="Rhea" id="RHEA:41845"/>
    </physiologicalReaction>
</comment>
<comment type="catalytic activity">
    <reaction evidence="24">
        <text>(2E)-hexenoyl-[ACP] + NADPH + H(+) = hexanoyl-[ACP] + NADP(+)</text>
        <dbReference type="Rhea" id="RHEA:41832"/>
        <dbReference type="Rhea" id="RHEA-COMP:9631"/>
        <dbReference type="Rhea" id="RHEA-COMP:9632"/>
        <dbReference type="ChEBI" id="CHEBI:15378"/>
        <dbReference type="ChEBI" id="CHEBI:57783"/>
        <dbReference type="ChEBI" id="CHEBI:58349"/>
        <dbReference type="ChEBI" id="CHEBI:78458"/>
        <dbReference type="ChEBI" id="CHEBI:78459"/>
    </reaction>
    <physiologicalReaction direction="left-to-right" evidence="24">
        <dbReference type="Rhea" id="RHEA:41833"/>
    </physiologicalReaction>
</comment>
<comment type="catalytic activity">
    <reaction evidence="17">
        <text>hexanoyl-[ACP] + malonyl-[ACP] + H(+) = 3-oxooctanoyl-[ACP] + holo-[ACP] + CO2</text>
        <dbReference type="Rhea" id="RHEA:41836"/>
        <dbReference type="Rhea" id="RHEA-COMP:9623"/>
        <dbReference type="Rhea" id="RHEA-COMP:9632"/>
        <dbReference type="Rhea" id="RHEA-COMP:9633"/>
        <dbReference type="Rhea" id="RHEA-COMP:9685"/>
        <dbReference type="ChEBI" id="CHEBI:15378"/>
        <dbReference type="ChEBI" id="CHEBI:16526"/>
        <dbReference type="ChEBI" id="CHEBI:64479"/>
        <dbReference type="ChEBI" id="CHEBI:78449"/>
        <dbReference type="ChEBI" id="CHEBI:78459"/>
        <dbReference type="ChEBI" id="CHEBI:78460"/>
    </reaction>
    <physiologicalReaction direction="left-to-right" evidence="17">
        <dbReference type="Rhea" id="RHEA:41837"/>
    </physiologicalReaction>
</comment>
<dbReference type="InterPro" id="IPR042104">
    <property type="entry name" value="PKS_dehydratase_sf"/>
</dbReference>
<dbReference type="InterPro" id="IPR049391">
    <property type="entry name" value="FAS_pseudo-KR"/>
</dbReference>
<evidence type="ECO:0000256" key="27">
    <source>
        <dbReference type="ARBA" id="ARBA00048051"/>
    </source>
</evidence>
<dbReference type="SUPFAM" id="SSF53901">
    <property type="entry name" value="Thiolase-like"/>
    <property type="match status" value="1"/>
</dbReference>
<dbReference type="CDD" id="cd05195">
    <property type="entry name" value="enoyl_red"/>
    <property type="match status" value="1"/>
</dbReference>
<comment type="catalytic activity">
    <reaction evidence="34">
        <text>holo-[ACP] + acetyl-CoA = acetyl-[ACP] + CoA</text>
        <dbReference type="Rhea" id="RHEA:41788"/>
        <dbReference type="Rhea" id="RHEA-COMP:9621"/>
        <dbReference type="Rhea" id="RHEA-COMP:9685"/>
        <dbReference type="ChEBI" id="CHEBI:57287"/>
        <dbReference type="ChEBI" id="CHEBI:57288"/>
        <dbReference type="ChEBI" id="CHEBI:64479"/>
        <dbReference type="ChEBI" id="CHEBI:78446"/>
        <dbReference type="EC" id="2.3.1.38"/>
    </reaction>
    <physiologicalReaction direction="left-to-right" evidence="34">
        <dbReference type="Rhea" id="RHEA:41789"/>
    </physiologicalReaction>
</comment>
<comment type="catalytic activity">
    <reaction evidence="20">
        <text>tetradecanoyl-[ACP] + malonyl-[ACP] + H(+) = 3-oxohexadecanoyl-[ACP] + holo-[ACP] + CO2</text>
        <dbReference type="Rhea" id="RHEA:41900"/>
        <dbReference type="Rhea" id="RHEA-COMP:9623"/>
        <dbReference type="Rhea" id="RHEA-COMP:9648"/>
        <dbReference type="Rhea" id="RHEA-COMP:9649"/>
        <dbReference type="Rhea" id="RHEA-COMP:9685"/>
        <dbReference type="ChEBI" id="CHEBI:15378"/>
        <dbReference type="ChEBI" id="CHEBI:16526"/>
        <dbReference type="ChEBI" id="CHEBI:64479"/>
        <dbReference type="ChEBI" id="CHEBI:78449"/>
        <dbReference type="ChEBI" id="CHEBI:78477"/>
        <dbReference type="ChEBI" id="CHEBI:78478"/>
    </reaction>
    <physiologicalReaction direction="left-to-right" evidence="20">
        <dbReference type="Rhea" id="RHEA:41901"/>
    </physiologicalReaction>
</comment>
<comment type="catalytic activity">
    <reaction evidence="36">
        <text>3-oxotetradecanoyl-[ACP] + NADPH + H(+) = (3R)-hydroxytetradecanoyl-[ACP] + NADP(+)</text>
        <dbReference type="Rhea" id="RHEA:41888"/>
        <dbReference type="Rhea" id="RHEA-COMP:9645"/>
        <dbReference type="Rhea" id="RHEA-COMP:9646"/>
        <dbReference type="ChEBI" id="CHEBI:15378"/>
        <dbReference type="ChEBI" id="CHEBI:57783"/>
        <dbReference type="ChEBI" id="CHEBI:58349"/>
        <dbReference type="ChEBI" id="CHEBI:78473"/>
        <dbReference type="ChEBI" id="CHEBI:78474"/>
    </reaction>
    <physiologicalReaction direction="left-to-right" evidence="36">
        <dbReference type="Rhea" id="RHEA:41889"/>
    </physiologicalReaction>
</comment>
<dbReference type="InterPro" id="IPR020843">
    <property type="entry name" value="ER"/>
</dbReference>
<protein>
    <submittedName>
        <fullName evidence="48">Fatty acid synthase-like</fullName>
    </submittedName>
</protein>
<dbReference type="InterPro" id="IPR029058">
    <property type="entry name" value="AB_hydrolase_fold"/>
</dbReference>
<evidence type="ECO:0000256" key="13">
    <source>
        <dbReference type="ARBA" id="ARBA00023401"/>
    </source>
</evidence>
<evidence type="ECO:0000256" key="14">
    <source>
        <dbReference type="ARBA" id="ARBA00023402"/>
    </source>
</evidence>
<comment type="catalytic activity">
    <reaction evidence="23">
        <text>(2E)-hexadecenoyl-[ACP] + NADPH + H(+) = hexadecanoyl-[ACP] + NADP(+)</text>
        <dbReference type="Rhea" id="RHEA:41912"/>
        <dbReference type="Rhea" id="RHEA-COMP:9651"/>
        <dbReference type="Rhea" id="RHEA-COMP:9652"/>
        <dbReference type="ChEBI" id="CHEBI:15378"/>
        <dbReference type="ChEBI" id="CHEBI:57783"/>
        <dbReference type="ChEBI" id="CHEBI:58349"/>
        <dbReference type="ChEBI" id="CHEBI:78481"/>
        <dbReference type="ChEBI" id="CHEBI:78483"/>
    </reaction>
    <physiologicalReaction direction="left-to-right" evidence="23">
        <dbReference type="Rhea" id="RHEA:41913"/>
    </physiologicalReaction>
</comment>
<evidence type="ECO:0000256" key="15">
    <source>
        <dbReference type="ARBA" id="ARBA00023442"/>
    </source>
</evidence>
<dbReference type="GO" id="GO:0141148">
    <property type="term" value="F:enoyl-[acyl-carrier-protein] reductase (NADPH) activity"/>
    <property type="evidence" value="ECO:0007669"/>
    <property type="project" value="UniProtKB-EC"/>
</dbReference>
<dbReference type="GO" id="GO:0016297">
    <property type="term" value="F:fatty acyl-[ACP] hydrolase activity"/>
    <property type="evidence" value="ECO:0007669"/>
    <property type="project" value="UniProtKB-EC"/>
</dbReference>
<comment type="catalytic activity">
    <reaction evidence="12">
        <text>(3R)-hydroxyoctadecanoyl-[ACP] = (2E)-octadecenoyl-[ACP] + H2O</text>
        <dbReference type="Rhea" id="RHEA:41924"/>
        <dbReference type="Rhea" id="RHEA-COMP:9654"/>
        <dbReference type="Rhea" id="RHEA-COMP:9655"/>
        <dbReference type="ChEBI" id="CHEBI:15377"/>
        <dbReference type="ChEBI" id="CHEBI:78488"/>
        <dbReference type="ChEBI" id="CHEBI:78489"/>
    </reaction>
    <physiologicalReaction direction="left-to-right" evidence="12">
        <dbReference type="Rhea" id="RHEA:41925"/>
    </physiologicalReaction>
</comment>
<evidence type="ECO:0000256" key="25">
    <source>
        <dbReference type="ARBA" id="ARBA00047953"/>
    </source>
</evidence>
<dbReference type="GO" id="GO:0004312">
    <property type="term" value="F:fatty acid synthase activity"/>
    <property type="evidence" value="ECO:0007669"/>
    <property type="project" value="TreeGrafter"/>
</dbReference>
<dbReference type="GeneID" id="112903898"/>
<comment type="catalytic activity">
    <reaction evidence="42">
        <text>3-oxooctanoyl-[ACP] + NADPH + H(+) = (3R)-hydroxyoctanoyl-[ACP] + NADP(+)</text>
        <dbReference type="Rhea" id="RHEA:41840"/>
        <dbReference type="Rhea" id="RHEA-COMP:9633"/>
        <dbReference type="Rhea" id="RHEA-COMP:9634"/>
        <dbReference type="ChEBI" id="CHEBI:15378"/>
        <dbReference type="ChEBI" id="CHEBI:57783"/>
        <dbReference type="ChEBI" id="CHEBI:58349"/>
        <dbReference type="ChEBI" id="CHEBI:78460"/>
        <dbReference type="ChEBI" id="CHEBI:78461"/>
    </reaction>
    <physiologicalReaction direction="left-to-right" evidence="42">
        <dbReference type="Rhea" id="RHEA:41841"/>
    </physiologicalReaction>
</comment>
<dbReference type="InterPro" id="IPR032821">
    <property type="entry name" value="PKS_assoc"/>
</dbReference>
<comment type="catalytic activity">
    <reaction evidence="27">
        <text>hexadecanoyl-[ACP] + malonyl-[ACP] + H(+) = 3-oxooctadecanoyl-[ACP] + holo-[ACP] + CO2</text>
        <dbReference type="Rhea" id="RHEA:41916"/>
        <dbReference type="Rhea" id="RHEA-COMP:9623"/>
        <dbReference type="Rhea" id="RHEA-COMP:9652"/>
        <dbReference type="Rhea" id="RHEA-COMP:9653"/>
        <dbReference type="Rhea" id="RHEA-COMP:9685"/>
        <dbReference type="ChEBI" id="CHEBI:15378"/>
        <dbReference type="ChEBI" id="CHEBI:16526"/>
        <dbReference type="ChEBI" id="CHEBI:64479"/>
        <dbReference type="ChEBI" id="CHEBI:78449"/>
        <dbReference type="ChEBI" id="CHEBI:78483"/>
        <dbReference type="ChEBI" id="CHEBI:78487"/>
    </reaction>
    <physiologicalReaction direction="left-to-right" evidence="27">
        <dbReference type="Rhea" id="RHEA:41917"/>
    </physiologicalReaction>
</comment>
<dbReference type="SUPFAM" id="SSF51735">
    <property type="entry name" value="NAD(P)-binding Rossmann-fold domains"/>
    <property type="match status" value="1"/>
</dbReference>
<dbReference type="InterPro" id="IPR001227">
    <property type="entry name" value="Ac_transferase_dom_sf"/>
</dbReference>
<evidence type="ECO:0000256" key="22">
    <source>
        <dbReference type="ARBA" id="ARBA00047578"/>
    </source>
</evidence>
<comment type="catalytic activity">
    <reaction evidence="29">
        <text>tetradecanoyl-[ACP] + H2O = tetradecanoate + holo-[ACP] + H(+)</text>
        <dbReference type="Rhea" id="RHEA:30123"/>
        <dbReference type="Rhea" id="RHEA-COMP:9648"/>
        <dbReference type="Rhea" id="RHEA-COMP:9685"/>
        <dbReference type="ChEBI" id="CHEBI:15377"/>
        <dbReference type="ChEBI" id="CHEBI:15378"/>
        <dbReference type="ChEBI" id="CHEBI:30807"/>
        <dbReference type="ChEBI" id="CHEBI:64479"/>
        <dbReference type="ChEBI" id="CHEBI:78477"/>
        <dbReference type="EC" id="3.1.2.14"/>
    </reaction>
    <physiologicalReaction direction="left-to-right" evidence="29">
        <dbReference type="Rhea" id="RHEA:30124"/>
    </physiologicalReaction>
</comment>
<comment type="catalytic activity">
    <reaction evidence="28">
        <text>(2E)-dodecenoyl-[ACP] + NADPH + H(+) = dodecanoyl-[ACP] + NADP(+)</text>
        <dbReference type="Rhea" id="RHEA:41880"/>
        <dbReference type="Rhea" id="RHEA-COMP:9643"/>
        <dbReference type="Rhea" id="RHEA-COMP:9644"/>
        <dbReference type="ChEBI" id="CHEBI:15378"/>
        <dbReference type="ChEBI" id="CHEBI:57783"/>
        <dbReference type="ChEBI" id="CHEBI:58349"/>
        <dbReference type="ChEBI" id="CHEBI:65264"/>
        <dbReference type="ChEBI" id="CHEBI:78472"/>
    </reaction>
    <physiologicalReaction direction="left-to-right" evidence="28">
        <dbReference type="Rhea" id="RHEA:41881"/>
    </physiologicalReaction>
</comment>
<dbReference type="RefSeq" id="XP_025837123.1">
    <property type="nucleotide sequence ID" value="XM_025981338.1"/>
</dbReference>
<comment type="catalytic activity">
    <reaction evidence="37">
        <text>(2E)-octadecenoyl-[ACP] + NADPH + H(+) = octadecanoyl-[ACP] + NADP(+)</text>
        <dbReference type="Rhea" id="RHEA:41928"/>
        <dbReference type="Rhea" id="RHEA-COMP:9655"/>
        <dbReference type="Rhea" id="RHEA-COMP:9656"/>
        <dbReference type="ChEBI" id="CHEBI:15378"/>
        <dbReference type="ChEBI" id="CHEBI:57783"/>
        <dbReference type="ChEBI" id="CHEBI:58349"/>
        <dbReference type="ChEBI" id="CHEBI:78489"/>
        <dbReference type="ChEBI" id="CHEBI:78495"/>
    </reaction>
    <physiologicalReaction direction="left-to-right" evidence="37">
        <dbReference type="Rhea" id="RHEA:41929"/>
    </physiologicalReaction>
</comment>
<evidence type="ECO:0000256" key="2">
    <source>
        <dbReference type="ARBA" id="ARBA00022799"/>
    </source>
</evidence>
<evidence type="ECO:0000256" key="8">
    <source>
        <dbReference type="ARBA" id="ARBA00023373"/>
    </source>
</evidence>
<evidence type="ECO:0000256" key="29">
    <source>
        <dbReference type="ARBA" id="ARBA00048289"/>
    </source>
</evidence>
<comment type="catalytic activity">
    <reaction evidence="11">
        <text>(3R)-hydroxytetradecanoyl-[ACP] = (2E)-tetradecenoyl-[ACP] + H2O</text>
        <dbReference type="Rhea" id="RHEA:41892"/>
        <dbReference type="Rhea" id="RHEA-COMP:9646"/>
        <dbReference type="Rhea" id="RHEA-COMP:9647"/>
        <dbReference type="ChEBI" id="CHEBI:15377"/>
        <dbReference type="ChEBI" id="CHEBI:78474"/>
        <dbReference type="ChEBI" id="CHEBI:78475"/>
    </reaction>
    <physiologicalReaction direction="left-to-right" evidence="11">
        <dbReference type="Rhea" id="RHEA:41893"/>
    </physiologicalReaction>
</comment>